<evidence type="ECO:0000313" key="5">
    <source>
        <dbReference type="EMBL" id="PRY19845.1"/>
    </source>
</evidence>
<evidence type="ECO:0000259" key="3">
    <source>
        <dbReference type="Pfam" id="PF02563"/>
    </source>
</evidence>
<feature type="domain" description="Soluble ligand binding" evidence="4">
    <location>
        <begin position="112"/>
        <end position="162"/>
    </location>
</feature>
<dbReference type="EMBL" id="PVTD01000017">
    <property type="protein sequence ID" value="PRY19845.1"/>
    <property type="molecule type" value="Genomic_DNA"/>
</dbReference>
<proteinExistence type="predicted"/>
<feature type="signal peptide" evidence="2">
    <location>
        <begin position="1"/>
        <end position="20"/>
    </location>
</feature>
<name>A0A2T0RFA7_9RHOB</name>
<gene>
    <name evidence="5" type="ORF">CLV78_1179</name>
</gene>
<dbReference type="InterPro" id="IPR019554">
    <property type="entry name" value="Soluble_ligand-bd"/>
</dbReference>
<dbReference type="GO" id="GO:0015159">
    <property type="term" value="F:polysaccharide transmembrane transporter activity"/>
    <property type="evidence" value="ECO:0007669"/>
    <property type="project" value="InterPro"/>
</dbReference>
<dbReference type="InterPro" id="IPR003715">
    <property type="entry name" value="Poly_export_N"/>
</dbReference>
<feature type="chain" id="PRO_5015709383" evidence="2">
    <location>
        <begin position="21"/>
        <end position="201"/>
    </location>
</feature>
<evidence type="ECO:0000313" key="6">
    <source>
        <dbReference type="Proteomes" id="UP000239480"/>
    </source>
</evidence>
<dbReference type="Pfam" id="PF10531">
    <property type="entry name" value="SLBB"/>
    <property type="match status" value="1"/>
</dbReference>
<dbReference type="OrthoDB" id="197007at2"/>
<keyword evidence="6" id="KW-1185">Reference proteome</keyword>
<protein>
    <submittedName>
        <fullName evidence="5">Polysaccharide export outer membrane protein</fullName>
    </submittedName>
</protein>
<comment type="caution">
    <text evidence="5">The sequence shown here is derived from an EMBL/GenBank/DDBJ whole genome shotgun (WGS) entry which is preliminary data.</text>
</comment>
<dbReference type="Pfam" id="PF02563">
    <property type="entry name" value="Poly_export"/>
    <property type="match status" value="1"/>
</dbReference>
<organism evidence="5 6">
    <name type="scientific">Aliiruegeria haliotis</name>
    <dbReference type="NCBI Taxonomy" id="1280846"/>
    <lineage>
        <taxon>Bacteria</taxon>
        <taxon>Pseudomonadati</taxon>
        <taxon>Pseudomonadota</taxon>
        <taxon>Alphaproteobacteria</taxon>
        <taxon>Rhodobacterales</taxon>
        <taxon>Roseobacteraceae</taxon>
        <taxon>Aliiruegeria</taxon>
    </lineage>
</organism>
<keyword evidence="1 2" id="KW-0732">Signal</keyword>
<reference evidence="5 6" key="1">
    <citation type="submission" date="2018-03" db="EMBL/GenBank/DDBJ databases">
        <title>Genomic Encyclopedia of Archaeal and Bacterial Type Strains, Phase II (KMG-II): from individual species to whole genera.</title>
        <authorList>
            <person name="Goeker M."/>
        </authorList>
    </citation>
    <scope>NUCLEOTIDE SEQUENCE [LARGE SCALE GENOMIC DNA]</scope>
    <source>
        <strain evidence="5 6">DSM 29328</strain>
    </source>
</reference>
<dbReference type="Gene3D" id="3.10.560.10">
    <property type="entry name" value="Outer membrane lipoprotein wza domain like"/>
    <property type="match status" value="1"/>
</dbReference>
<dbReference type="PANTHER" id="PTHR33619">
    <property type="entry name" value="POLYSACCHARIDE EXPORT PROTEIN GFCE-RELATED"/>
    <property type="match status" value="1"/>
</dbReference>
<evidence type="ECO:0000259" key="4">
    <source>
        <dbReference type="Pfam" id="PF10531"/>
    </source>
</evidence>
<evidence type="ECO:0000256" key="1">
    <source>
        <dbReference type="ARBA" id="ARBA00022729"/>
    </source>
</evidence>
<dbReference type="PANTHER" id="PTHR33619:SF3">
    <property type="entry name" value="POLYSACCHARIDE EXPORT PROTEIN GFCE-RELATED"/>
    <property type="match status" value="1"/>
</dbReference>
<feature type="domain" description="Polysaccharide export protein N-terminal" evidence="3">
    <location>
        <begin position="20"/>
        <end position="95"/>
    </location>
</feature>
<evidence type="ECO:0000256" key="2">
    <source>
        <dbReference type="SAM" id="SignalP"/>
    </source>
</evidence>
<dbReference type="AlphaFoldDB" id="A0A2T0RFA7"/>
<dbReference type="InterPro" id="IPR049712">
    <property type="entry name" value="Poly_export"/>
</dbReference>
<sequence length="201" mass="21482">MIARLALGAIALFISLCAAAAQGSYQIQSGDTLAIEILEDSSLNRNALVLPDGRFSFPMAGSVKAGGRTTDQVEQTIASSIASNFAVKPTVFVSVVGLAPEKPVELSDDTFVVYLVGEVNDPGPKTVLGGTTLLQLLSQSGGFTKYAAKKRLQLRRQDKASGRQKLYKINYKAIAQGAQINADPRLIEGDVVLVPERRLFE</sequence>
<accession>A0A2T0RFA7</accession>
<dbReference type="Proteomes" id="UP000239480">
    <property type="component" value="Unassembled WGS sequence"/>
</dbReference>
<dbReference type="Gene3D" id="3.30.1950.10">
    <property type="entry name" value="wza like domain"/>
    <property type="match status" value="1"/>
</dbReference>
<dbReference type="RefSeq" id="WP_106208194.1">
    <property type="nucleotide sequence ID" value="NZ_PVTD01000017.1"/>
</dbReference>